<comment type="caution">
    <text evidence="2">The sequence shown here is derived from an EMBL/GenBank/DDBJ whole genome shotgun (WGS) entry which is preliminary data.</text>
</comment>
<accession>A0A7W7ZXA8</accession>
<evidence type="ECO:0000313" key="3">
    <source>
        <dbReference type="Proteomes" id="UP000568380"/>
    </source>
</evidence>
<evidence type="ECO:0000313" key="2">
    <source>
        <dbReference type="EMBL" id="MBB5075154.1"/>
    </source>
</evidence>
<feature type="signal peptide" evidence="1">
    <location>
        <begin position="1"/>
        <end position="19"/>
    </location>
</feature>
<dbReference type="Proteomes" id="UP000568380">
    <property type="component" value="Unassembled WGS sequence"/>
</dbReference>
<protein>
    <submittedName>
        <fullName evidence="2">Uncharacterized protein</fullName>
    </submittedName>
</protein>
<dbReference type="PROSITE" id="PS51257">
    <property type="entry name" value="PROKAR_LIPOPROTEIN"/>
    <property type="match status" value="1"/>
</dbReference>
<keyword evidence="3" id="KW-1185">Reference proteome</keyword>
<reference evidence="2 3" key="1">
    <citation type="submission" date="2020-08" db="EMBL/GenBank/DDBJ databases">
        <title>Genomic Encyclopedia of Type Strains, Phase IV (KMG-IV): sequencing the most valuable type-strain genomes for metagenomic binning, comparative biology and taxonomic classification.</title>
        <authorList>
            <person name="Goeker M."/>
        </authorList>
    </citation>
    <scope>NUCLEOTIDE SEQUENCE [LARGE SCALE GENOMIC DNA]</scope>
    <source>
        <strain evidence="2 3">DSM 45385</strain>
    </source>
</reference>
<proteinExistence type="predicted"/>
<evidence type="ECO:0000256" key="1">
    <source>
        <dbReference type="SAM" id="SignalP"/>
    </source>
</evidence>
<sequence length="159" mass="16738">MRRLAAVALVLALGGCGTAVPESRVVPSPSPEPVRATVLGCGEQRITYTVPAGLKRGDTVTRIPGLSSRYEAQSVAFGSGDDTLWIGVVCGVHSAQRFVTLIGDSRLSTHEGRPALRWNTRGSVRHFMWLDRPGLAVYIAATPDLADQIATVASTIGAG</sequence>
<feature type="chain" id="PRO_5039102829" evidence="1">
    <location>
        <begin position="20"/>
        <end position="159"/>
    </location>
</feature>
<name>A0A7W7ZXA8_9ACTN</name>
<organism evidence="2 3">
    <name type="scientific">Nonomuraea endophytica</name>
    <dbReference type="NCBI Taxonomy" id="714136"/>
    <lineage>
        <taxon>Bacteria</taxon>
        <taxon>Bacillati</taxon>
        <taxon>Actinomycetota</taxon>
        <taxon>Actinomycetes</taxon>
        <taxon>Streptosporangiales</taxon>
        <taxon>Streptosporangiaceae</taxon>
        <taxon>Nonomuraea</taxon>
    </lineage>
</organism>
<dbReference type="EMBL" id="JACHIN010000001">
    <property type="protein sequence ID" value="MBB5075154.1"/>
    <property type="molecule type" value="Genomic_DNA"/>
</dbReference>
<dbReference type="RefSeq" id="WP_184958109.1">
    <property type="nucleotide sequence ID" value="NZ_JACHIN010000001.1"/>
</dbReference>
<gene>
    <name evidence="2" type="ORF">HNR40_000600</name>
</gene>
<dbReference type="AlphaFoldDB" id="A0A7W7ZXA8"/>
<keyword evidence="1" id="KW-0732">Signal</keyword>